<dbReference type="FunFam" id="3.40.630.10:FF:000015">
    <property type="entry name" value="Aminoacyl-histidine dipeptidase PepD"/>
    <property type="match status" value="1"/>
</dbReference>
<sequence length="486" mass="53383">MRVLDAIEPKNVFYYFEEISKIPRGSGNEKAISDYLLNFGKSLGLESIQDSALNVIIKKPATKGYENAPTVIIQGHMDMVCEKNKDTIHDFEKDPIKLRIEGDYVYATGTTLGADDGIAVAYALAILASKDIAHPALEVLITTDEERGMGGAMAVDSKNLSGKILLNIDSEEEGKLLVSCAGGAKANVTSKIEWTEAKKDGSLLEISVRGLKGGHSGQEIDKGRGNANKLAGRILMDLLGKVDFNIVSLNGGAKDNAIPREIDAEIYVSNADISLVKERVAEFNKIFKNELSAQDPDVNVSVVESNKEIKNVFDAESTNRAVKLLYLMPNGIQTMSMNIKDLVESSLNLGVVVTDDKAVSYSLALRSSVASLKDEIINQVKVLADSLGAETEISGYYPEWQYREESKIRNLSEKIYVEMTGEKPEIIAIHAGLECGLFMEKLGDDMDMISFGPNLYDIHTPDEHMSISSVKRFWEYLIRVLGEIKE</sequence>
<evidence type="ECO:0000259" key="18">
    <source>
        <dbReference type="Pfam" id="PF07687"/>
    </source>
</evidence>
<evidence type="ECO:0000256" key="5">
    <source>
        <dbReference type="ARBA" id="ARBA00022801"/>
    </source>
</evidence>
<dbReference type="PANTHER" id="PTHR43501:SF1">
    <property type="entry name" value="CYTOSOL NON-SPECIFIC DIPEPTIDASE"/>
    <property type="match status" value="1"/>
</dbReference>
<dbReference type="EC" id="3.4.13.18" evidence="10"/>
<gene>
    <name evidence="19" type="ORF">JK634_19655</name>
</gene>
<comment type="caution">
    <text evidence="19">The sequence shown here is derived from an EMBL/GenBank/DDBJ whole genome shotgun (WGS) entry which is preliminary data.</text>
</comment>
<dbReference type="InterPro" id="IPR011650">
    <property type="entry name" value="Peptidase_M20_dimer"/>
</dbReference>
<evidence type="ECO:0000256" key="6">
    <source>
        <dbReference type="ARBA" id="ARBA00022833"/>
    </source>
</evidence>
<keyword evidence="7" id="KW-0482">Metalloprotease</keyword>
<dbReference type="GO" id="GO:0070573">
    <property type="term" value="F:metallodipeptidase activity"/>
    <property type="evidence" value="ECO:0007669"/>
    <property type="project" value="TreeGrafter"/>
</dbReference>
<dbReference type="PANTHER" id="PTHR43501">
    <property type="entry name" value="CYTOSOL NON-SPECIFIC DIPEPTIDASE"/>
    <property type="match status" value="1"/>
</dbReference>
<name>A0A937FK65_9CLOT</name>
<keyword evidence="20" id="KW-1185">Reference proteome</keyword>
<keyword evidence="6" id="KW-0862">Zinc</keyword>
<dbReference type="GO" id="GO:0046872">
    <property type="term" value="F:metal ion binding"/>
    <property type="evidence" value="ECO:0007669"/>
    <property type="project" value="UniProtKB-KW"/>
</dbReference>
<reference evidence="19" key="1">
    <citation type="submission" date="2021-01" db="EMBL/GenBank/DDBJ databases">
        <title>Genome public.</title>
        <authorList>
            <person name="Liu C."/>
            <person name="Sun Q."/>
        </authorList>
    </citation>
    <scope>NUCLEOTIDE SEQUENCE</scope>
    <source>
        <strain evidence="19">YIM B02565</strain>
    </source>
</reference>
<dbReference type="Pfam" id="PF01546">
    <property type="entry name" value="Peptidase_M20"/>
    <property type="match status" value="1"/>
</dbReference>
<evidence type="ECO:0000313" key="19">
    <source>
        <dbReference type="EMBL" id="MBL4934008.1"/>
    </source>
</evidence>
<evidence type="ECO:0000256" key="15">
    <source>
        <dbReference type="ARBA" id="ARBA00076004"/>
    </source>
</evidence>
<evidence type="ECO:0000256" key="7">
    <source>
        <dbReference type="ARBA" id="ARBA00023049"/>
    </source>
</evidence>
<evidence type="ECO:0000256" key="1">
    <source>
        <dbReference type="ARBA" id="ARBA00001941"/>
    </source>
</evidence>
<protein>
    <recommendedName>
        <fullName evidence="13">Cytosol non-specific dipeptidase</fullName>
        <ecNumber evidence="10">3.4.13.18</ecNumber>
    </recommendedName>
    <alternativeName>
        <fullName evidence="16">Aminoacyl-histidine dipeptidase</fullName>
    </alternativeName>
    <alternativeName>
        <fullName evidence="15">Beta-alanyl-histidine dipeptidase</fullName>
    </alternativeName>
    <alternativeName>
        <fullName evidence="14">Carnosinase</fullName>
    </alternativeName>
    <alternativeName>
        <fullName evidence="11">Peptidase D</fullName>
    </alternativeName>
    <alternativeName>
        <fullName evidence="17">Xaa-His dipeptidase</fullName>
    </alternativeName>
</protein>
<dbReference type="GO" id="GO:0005829">
    <property type="term" value="C:cytosol"/>
    <property type="evidence" value="ECO:0007669"/>
    <property type="project" value="TreeGrafter"/>
</dbReference>
<dbReference type="RefSeq" id="WP_202769470.1">
    <property type="nucleotide sequence ID" value="NZ_JAESWA010000029.1"/>
</dbReference>
<dbReference type="NCBIfam" id="TIGR01893">
    <property type="entry name" value="aa-his-dipept"/>
    <property type="match status" value="1"/>
</dbReference>
<dbReference type="SUPFAM" id="SSF53187">
    <property type="entry name" value="Zn-dependent exopeptidases"/>
    <property type="match status" value="1"/>
</dbReference>
<dbReference type="CDD" id="cd03890">
    <property type="entry name" value="M20_pepD"/>
    <property type="match status" value="1"/>
</dbReference>
<feature type="domain" description="Peptidase M20 dimerisation" evidence="18">
    <location>
        <begin position="207"/>
        <end position="292"/>
    </location>
</feature>
<evidence type="ECO:0000256" key="14">
    <source>
        <dbReference type="ARBA" id="ARBA00075285"/>
    </source>
</evidence>
<keyword evidence="3" id="KW-0645">Protease</keyword>
<keyword evidence="8" id="KW-0170">Cobalt</keyword>
<evidence type="ECO:0000256" key="12">
    <source>
        <dbReference type="ARBA" id="ARBA00061423"/>
    </source>
</evidence>
<comment type="cofactor">
    <cofactor evidence="2">
        <name>Zn(2+)</name>
        <dbReference type="ChEBI" id="CHEBI:29105"/>
    </cofactor>
</comment>
<comment type="similarity">
    <text evidence="12">Belongs to the peptidase M20C family.</text>
</comment>
<dbReference type="Gene3D" id="3.40.630.10">
    <property type="entry name" value="Zn peptidases"/>
    <property type="match status" value="2"/>
</dbReference>
<dbReference type="InterPro" id="IPR001160">
    <property type="entry name" value="Peptidase_M20C"/>
</dbReference>
<evidence type="ECO:0000256" key="11">
    <source>
        <dbReference type="ARBA" id="ARBA00044252"/>
    </source>
</evidence>
<dbReference type="InterPro" id="IPR002933">
    <property type="entry name" value="Peptidase_M20"/>
</dbReference>
<evidence type="ECO:0000256" key="10">
    <source>
        <dbReference type="ARBA" id="ARBA00038976"/>
    </source>
</evidence>
<keyword evidence="5" id="KW-0378">Hydrolase</keyword>
<evidence type="ECO:0000256" key="16">
    <source>
        <dbReference type="ARBA" id="ARBA00077688"/>
    </source>
</evidence>
<evidence type="ECO:0000256" key="8">
    <source>
        <dbReference type="ARBA" id="ARBA00023285"/>
    </source>
</evidence>
<evidence type="ECO:0000256" key="13">
    <source>
        <dbReference type="ARBA" id="ARBA00071271"/>
    </source>
</evidence>
<dbReference type="GO" id="GO:0006508">
    <property type="term" value="P:proteolysis"/>
    <property type="evidence" value="ECO:0007669"/>
    <property type="project" value="UniProtKB-KW"/>
</dbReference>
<evidence type="ECO:0000256" key="4">
    <source>
        <dbReference type="ARBA" id="ARBA00022723"/>
    </source>
</evidence>
<evidence type="ECO:0000256" key="2">
    <source>
        <dbReference type="ARBA" id="ARBA00001947"/>
    </source>
</evidence>
<organism evidence="19 20">
    <name type="scientific">Clostridium paridis</name>
    <dbReference type="NCBI Taxonomy" id="2803863"/>
    <lineage>
        <taxon>Bacteria</taxon>
        <taxon>Bacillati</taxon>
        <taxon>Bacillota</taxon>
        <taxon>Clostridia</taxon>
        <taxon>Eubacteriales</taxon>
        <taxon>Clostridiaceae</taxon>
        <taxon>Clostridium</taxon>
    </lineage>
</organism>
<evidence type="ECO:0000256" key="17">
    <source>
        <dbReference type="ARBA" id="ARBA00078074"/>
    </source>
</evidence>
<dbReference type="EMBL" id="JAESWA010000029">
    <property type="protein sequence ID" value="MBL4934008.1"/>
    <property type="molecule type" value="Genomic_DNA"/>
</dbReference>
<dbReference type="FunFam" id="3.40.630.10:FF:000072">
    <property type="entry name" value="Aminoacyl-histidine dipeptidase"/>
    <property type="match status" value="1"/>
</dbReference>
<evidence type="ECO:0000256" key="3">
    <source>
        <dbReference type="ARBA" id="ARBA00022670"/>
    </source>
</evidence>
<dbReference type="Proteomes" id="UP000623681">
    <property type="component" value="Unassembled WGS sequence"/>
</dbReference>
<dbReference type="AlphaFoldDB" id="A0A937FK65"/>
<comment type="cofactor">
    <cofactor evidence="1">
        <name>Co(2+)</name>
        <dbReference type="ChEBI" id="CHEBI:48828"/>
    </cofactor>
</comment>
<evidence type="ECO:0000256" key="9">
    <source>
        <dbReference type="ARBA" id="ARBA00036421"/>
    </source>
</evidence>
<proteinExistence type="inferred from homology"/>
<dbReference type="PRINTS" id="PR00934">
    <property type="entry name" value="XHISDIPTASE"/>
</dbReference>
<evidence type="ECO:0000313" key="20">
    <source>
        <dbReference type="Proteomes" id="UP000623681"/>
    </source>
</evidence>
<dbReference type="PIRSF" id="PIRSF016599">
    <property type="entry name" value="Xaa-His_dipept"/>
    <property type="match status" value="1"/>
</dbReference>
<dbReference type="Pfam" id="PF07687">
    <property type="entry name" value="M20_dimer"/>
    <property type="match status" value="1"/>
</dbReference>
<accession>A0A937FK65</accession>
<keyword evidence="4" id="KW-0479">Metal-binding</keyword>
<comment type="catalytic activity">
    <reaction evidence="9">
        <text>Hydrolysis of dipeptides, preferentially hydrophobic dipeptides including prolyl amino acids.</text>
        <dbReference type="EC" id="3.4.13.18"/>
    </reaction>
</comment>